<gene>
    <name evidence="1" type="ORF">CCACVL1_03730</name>
</gene>
<protein>
    <submittedName>
        <fullName evidence="1">Uncharacterized protein</fullName>
    </submittedName>
</protein>
<dbReference type="AlphaFoldDB" id="A0A1R3JXP5"/>
<dbReference type="EMBL" id="AWWV01006841">
    <property type="protein sequence ID" value="OMO99575.1"/>
    <property type="molecule type" value="Genomic_DNA"/>
</dbReference>
<organism evidence="1 2">
    <name type="scientific">Corchorus capsularis</name>
    <name type="common">Jute</name>
    <dbReference type="NCBI Taxonomy" id="210143"/>
    <lineage>
        <taxon>Eukaryota</taxon>
        <taxon>Viridiplantae</taxon>
        <taxon>Streptophyta</taxon>
        <taxon>Embryophyta</taxon>
        <taxon>Tracheophyta</taxon>
        <taxon>Spermatophyta</taxon>
        <taxon>Magnoliopsida</taxon>
        <taxon>eudicotyledons</taxon>
        <taxon>Gunneridae</taxon>
        <taxon>Pentapetalae</taxon>
        <taxon>rosids</taxon>
        <taxon>malvids</taxon>
        <taxon>Malvales</taxon>
        <taxon>Malvaceae</taxon>
        <taxon>Grewioideae</taxon>
        <taxon>Apeibeae</taxon>
        <taxon>Corchorus</taxon>
    </lineage>
</organism>
<keyword evidence="2" id="KW-1185">Reference proteome</keyword>
<name>A0A1R3JXP5_COCAP</name>
<dbReference type="Gramene" id="OMO99575">
    <property type="protein sequence ID" value="OMO99575"/>
    <property type="gene ID" value="CCACVL1_03730"/>
</dbReference>
<evidence type="ECO:0000313" key="1">
    <source>
        <dbReference type="EMBL" id="OMO99575.1"/>
    </source>
</evidence>
<evidence type="ECO:0000313" key="2">
    <source>
        <dbReference type="Proteomes" id="UP000188268"/>
    </source>
</evidence>
<proteinExistence type="predicted"/>
<reference evidence="1 2" key="1">
    <citation type="submission" date="2013-09" db="EMBL/GenBank/DDBJ databases">
        <title>Corchorus capsularis genome sequencing.</title>
        <authorList>
            <person name="Alam M."/>
            <person name="Haque M.S."/>
            <person name="Islam M.S."/>
            <person name="Emdad E.M."/>
            <person name="Islam M.M."/>
            <person name="Ahmed B."/>
            <person name="Halim A."/>
            <person name="Hossen Q.M.M."/>
            <person name="Hossain M.Z."/>
            <person name="Ahmed R."/>
            <person name="Khan M.M."/>
            <person name="Islam R."/>
            <person name="Rashid M.M."/>
            <person name="Khan S.A."/>
            <person name="Rahman M.S."/>
            <person name="Alam M."/>
        </authorList>
    </citation>
    <scope>NUCLEOTIDE SEQUENCE [LARGE SCALE GENOMIC DNA]</scope>
    <source>
        <strain evidence="2">cv. CVL-1</strain>
        <tissue evidence="1">Whole seedling</tissue>
    </source>
</reference>
<comment type="caution">
    <text evidence="1">The sequence shown here is derived from an EMBL/GenBank/DDBJ whole genome shotgun (WGS) entry which is preliminary data.</text>
</comment>
<feature type="non-terminal residue" evidence="1">
    <location>
        <position position="23"/>
    </location>
</feature>
<sequence length="23" mass="2549">MKIKTVLPDQCALSTTTETNLIK</sequence>
<accession>A0A1R3JXP5</accession>
<dbReference type="Proteomes" id="UP000188268">
    <property type="component" value="Unassembled WGS sequence"/>
</dbReference>